<dbReference type="KEGG" id="tho:SP60_04890"/>
<name>A0A0M4PN98_9GAMM</name>
<keyword evidence="1 7" id="KW-1003">Cell membrane</keyword>
<feature type="topological domain" description="Cytoplasmic" evidence="7">
    <location>
        <begin position="31"/>
        <end position="259"/>
    </location>
</feature>
<dbReference type="InterPro" id="IPR001623">
    <property type="entry name" value="DnaJ_domain"/>
</dbReference>
<dbReference type="PRINTS" id="PR00625">
    <property type="entry name" value="JDOMAIN"/>
</dbReference>
<gene>
    <name evidence="7" type="primary">djlA</name>
    <name evidence="9" type="ORF">SP60_04890</name>
</gene>
<dbReference type="GO" id="GO:0005886">
    <property type="term" value="C:plasma membrane"/>
    <property type="evidence" value="ECO:0007669"/>
    <property type="project" value="UniProtKB-SubCell"/>
</dbReference>
<evidence type="ECO:0000313" key="10">
    <source>
        <dbReference type="Proteomes" id="UP000058020"/>
    </source>
</evidence>
<evidence type="ECO:0000256" key="4">
    <source>
        <dbReference type="ARBA" id="ARBA00022989"/>
    </source>
</evidence>
<feature type="domain" description="J" evidence="8">
    <location>
        <begin position="193"/>
        <end position="257"/>
    </location>
</feature>
<dbReference type="CDD" id="cd07316">
    <property type="entry name" value="terB_like_DjlA"/>
    <property type="match status" value="1"/>
</dbReference>
<reference evidence="9 10" key="1">
    <citation type="journal article" date="2015" name="Genome Announc.">
        <title>Genome Sequence of 'Candidatus Thioglobus autotrophica' Strain EF1, a Chemoautotroph from the SUP05 Clade of Marine Gammaproteobacteria.</title>
        <authorList>
            <person name="Shah V."/>
            <person name="Morris R.M."/>
        </authorList>
    </citation>
    <scope>NUCLEOTIDE SEQUENCE [LARGE SCALE GENOMIC DNA]</scope>
    <source>
        <strain evidence="9 10">EF1</strain>
    </source>
</reference>
<dbReference type="SUPFAM" id="SSF158682">
    <property type="entry name" value="TerB-like"/>
    <property type="match status" value="1"/>
</dbReference>
<protein>
    <recommendedName>
        <fullName evidence="7">Co-chaperone protein DjlA</fullName>
    </recommendedName>
</protein>
<dbReference type="InterPro" id="IPR029024">
    <property type="entry name" value="TerB-like"/>
</dbReference>
<dbReference type="InterPro" id="IPR023749">
    <property type="entry name" value="DjlA"/>
</dbReference>
<dbReference type="HAMAP" id="MF_01153">
    <property type="entry name" value="DjlA"/>
    <property type="match status" value="1"/>
</dbReference>
<dbReference type="Gene3D" id="1.10.3680.10">
    <property type="entry name" value="TerB-like"/>
    <property type="match status" value="1"/>
</dbReference>
<keyword evidence="4 7" id="KW-1133">Transmembrane helix</keyword>
<evidence type="ECO:0000256" key="2">
    <source>
        <dbReference type="ARBA" id="ARBA00022519"/>
    </source>
</evidence>
<evidence type="ECO:0000256" key="7">
    <source>
        <dbReference type="HAMAP-Rule" id="MF_01153"/>
    </source>
</evidence>
<evidence type="ECO:0000256" key="5">
    <source>
        <dbReference type="ARBA" id="ARBA00023136"/>
    </source>
</evidence>
<organism evidence="9 10">
    <name type="scientific">Candidatus Thioglobus autotrophicus</name>
    <dbReference type="NCBI Taxonomy" id="1705394"/>
    <lineage>
        <taxon>Bacteria</taxon>
        <taxon>Pseudomonadati</taxon>
        <taxon>Pseudomonadota</taxon>
        <taxon>Gammaproteobacteria</taxon>
        <taxon>Candidatus Pseudothioglobaceae</taxon>
        <taxon>Candidatus Thioglobus</taxon>
    </lineage>
</organism>
<keyword evidence="10" id="KW-1185">Reference proteome</keyword>
<dbReference type="PROSITE" id="PS50076">
    <property type="entry name" value="DNAJ_2"/>
    <property type="match status" value="1"/>
</dbReference>
<dbReference type="GO" id="GO:0051087">
    <property type="term" value="F:protein-folding chaperone binding"/>
    <property type="evidence" value="ECO:0007669"/>
    <property type="project" value="InterPro"/>
</dbReference>
<evidence type="ECO:0000256" key="6">
    <source>
        <dbReference type="ARBA" id="ARBA00023186"/>
    </source>
</evidence>
<dbReference type="EMBL" id="CP010552">
    <property type="protein sequence ID" value="ALE52604.1"/>
    <property type="molecule type" value="Genomic_DNA"/>
</dbReference>
<keyword evidence="6 7" id="KW-0143">Chaperone</keyword>
<accession>A0A0M4PN98</accession>
<keyword evidence="3 7" id="KW-0812">Transmembrane</keyword>
<dbReference type="NCBIfam" id="NF006948">
    <property type="entry name" value="PRK09430.1"/>
    <property type="match status" value="1"/>
</dbReference>
<evidence type="ECO:0000313" key="9">
    <source>
        <dbReference type="EMBL" id="ALE52604.1"/>
    </source>
</evidence>
<dbReference type="CDD" id="cd06257">
    <property type="entry name" value="DnaJ"/>
    <property type="match status" value="1"/>
</dbReference>
<dbReference type="SMART" id="SM00271">
    <property type="entry name" value="DnaJ"/>
    <property type="match status" value="1"/>
</dbReference>
<keyword evidence="2 7" id="KW-0997">Cell inner membrane</keyword>
<evidence type="ECO:0000259" key="8">
    <source>
        <dbReference type="PROSITE" id="PS50076"/>
    </source>
</evidence>
<evidence type="ECO:0000256" key="1">
    <source>
        <dbReference type="ARBA" id="ARBA00022475"/>
    </source>
</evidence>
<keyword evidence="5 7" id="KW-0472">Membrane</keyword>
<feature type="topological domain" description="Periplasmic" evidence="7">
    <location>
        <begin position="1"/>
        <end position="6"/>
    </location>
</feature>
<dbReference type="Pfam" id="PF00226">
    <property type="entry name" value="DnaJ"/>
    <property type="match status" value="1"/>
</dbReference>
<proteinExistence type="inferred from homology"/>
<evidence type="ECO:0000256" key="3">
    <source>
        <dbReference type="ARBA" id="ARBA00022692"/>
    </source>
</evidence>
<dbReference type="InterPro" id="IPR007791">
    <property type="entry name" value="DjlA_N"/>
</dbReference>
<comment type="subunit">
    <text evidence="7">Homodimer.</text>
</comment>
<dbReference type="InterPro" id="IPR036869">
    <property type="entry name" value="J_dom_sf"/>
</dbReference>
<comment type="subcellular location">
    <subcellularLocation>
        <location evidence="7">Cell inner membrane</location>
        <topology evidence="7">Single-pass type III membrane protein</topology>
    </subcellularLocation>
</comment>
<dbReference type="PATRIC" id="fig|1705394.5.peg.980"/>
<dbReference type="OrthoDB" id="9782583at2"/>
<dbReference type="Gene3D" id="1.10.287.110">
    <property type="entry name" value="DnaJ domain"/>
    <property type="match status" value="1"/>
</dbReference>
<comment type="function">
    <text evidence="7">Regulatory DnaK co-chaperone. Direct interaction between DnaK and DjlA is needed for the induction of the wcaABCDE operon, involved in the synthesis of a colanic acid polysaccharide capsule, possibly through activation of the RcsB/RcsC phosphotransfer signaling pathway. The colanic acid capsule may help the bacterium survive conditions outside the host.</text>
</comment>
<dbReference type="RefSeq" id="WP_053951560.1">
    <property type="nucleotide sequence ID" value="NZ_CP010552.1"/>
</dbReference>
<dbReference type="SUPFAM" id="SSF46565">
    <property type="entry name" value="Chaperone J-domain"/>
    <property type="match status" value="1"/>
</dbReference>
<sequence>MSWWTTVLGGAFGFMLGGPLGAMLGAAFAGNFSKGKSSFGGFDKDHHLGDQQRVQAAFFSSLFSVMGYIAKVDGKVSKEEILLAQQVMQHMQLADDMQKVAKELFNQGKHKDFNLDEVLEQFRVESHRRTHLVRMFLEIQIQATYADGILDDQEYDALRYIAQKLHFPLHELENLIQQFNATRGHASQLTVDDAYVVLGADKNLTDKELKRVYRRLLAQHHPDKLVAKGLPEEMMKIAKEKTQGIISAYELIKKQRGMH</sequence>
<dbReference type="Pfam" id="PF05099">
    <property type="entry name" value="TerB"/>
    <property type="match status" value="1"/>
</dbReference>
<dbReference type="Proteomes" id="UP000058020">
    <property type="component" value="Chromosome"/>
</dbReference>
<dbReference type="AlphaFoldDB" id="A0A0M4PN98"/>
<dbReference type="STRING" id="1705394.SP60_04890"/>
<comment type="domain">
    <text evidence="7">The transmembrane domain is a dimerization domain.</text>
</comment>